<feature type="region of interest" description="Disordered" evidence="1">
    <location>
        <begin position="28"/>
        <end position="77"/>
    </location>
</feature>
<feature type="compositionally biased region" description="Low complexity" evidence="1">
    <location>
        <begin position="34"/>
        <end position="44"/>
    </location>
</feature>
<gene>
    <name evidence="2" type="ORF">Vretifemale_19664</name>
</gene>
<evidence type="ECO:0000313" key="3">
    <source>
        <dbReference type="Proteomes" id="UP000747110"/>
    </source>
</evidence>
<comment type="caution">
    <text evidence="2">The sequence shown here is derived from an EMBL/GenBank/DDBJ whole genome shotgun (WGS) entry which is preliminary data.</text>
</comment>
<sequence length="210" mass="21049">MLHSRGRGSDVPCIASAAVEPVRATVHGATLRGRSSASSARSPSEQTCASATPSAPLAPEDRSCKPSERNGWRDGQGAARLAMRVRVAATRRLATSATRAPAAVPGSLETRYAASASTAAIWYDSASSWPRRSADSAGPYTCSRASATSNAATWAFTSTADANGAIAAAAAAAAAASNAARGSLVILALFAGNCEAPAAGARPAPSRPLP</sequence>
<proteinExistence type="predicted"/>
<reference evidence="2" key="1">
    <citation type="journal article" date="2021" name="Proc. Natl. Acad. Sci. U.S.A.">
        <title>Three genomes in the algal genus Volvox reveal the fate of a haploid sex-determining region after a transition to homothallism.</title>
        <authorList>
            <person name="Yamamoto K."/>
            <person name="Hamaji T."/>
            <person name="Kawai-Toyooka H."/>
            <person name="Matsuzaki R."/>
            <person name="Takahashi F."/>
            <person name="Nishimura Y."/>
            <person name="Kawachi M."/>
            <person name="Noguchi H."/>
            <person name="Minakuchi Y."/>
            <person name="Umen J.G."/>
            <person name="Toyoda A."/>
            <person name="Nozaki H."/>
        </authorList>
    </citation>
    <scope>NUCLEOTIDE SEQUENCE</scope>
    <source>
        <strain evidence="2">NIES-3786</strain>
    </source>
</reference>
<keyword evidence="3" id="KW-1185">Reference proteome</keyword>
<evidence type="ECO:0000256" key="1">
    <source>
        <dbReference type="SAM" id="MobiDB-lite"/>
    </source>
</evidence>
<dbReference type="AlphaFoldDB" id="A0A8J4FWI1"/>
<protein>
    <submittedName>
        <fullName evidence="2">Uncharacterized protein</fullName>
    </submittedName>
</protein>
<feature type="compositionally biased region" description="Basic and acidic residues" evidence="1">
    <location>
        <begin position="59"/>
        <end position="72"/>
    </location>
</feature>
<name>A0A8J4FWI1_9CHLO</name>
<evidence type="ECO:0000313" key="2">
    <source>
        <dbReference type="EMBL" id="GIL91988.1"/>
    </source>
</evidence>
<organism evidence="2 3">
    <name type="scientific">Volvox reticuliferus</name>
    <dbReference type="NCBI Taxonomy" id="1737510"/>
    <lineage>
        <taxon>Eukaryota</taxon>
        <taxon>Viridiplantae</taxon>
        <taxon>Chlorophyta</taxon>
        <taxon>core chlorophytes</taxon>
        <taxon>Chlorophyceae</taxon>
        <taxon>CS clade</taxon>
        <taxon>Chlamydomonadales</taxon>
        <taxon>Volvocaceae</taxon>
        <taxon>Volvox</taxon>
    </lineage>
</organism>
<dbReference type="Proteomes" id="UP000747110">
    <property type="component" value="Unassembled WGS sequence"/>
</dbReference>
<accession>A0A8J4FWI1</accession>
<dbReference type="EMBL" id="BNCP01000071">
    <property type="protein sequence ID" value="GIL91988.1"/>
    <property type="molecule type" value="Genomic_DNA"/>
</dbReference>